<dbReference type="Gene3D" id="3.40.390.70">
    <property type="match status" value="1"/>
</dbReference>
<comment type="caution">
    <text evidence="2">The sequence shown here is derived from an EMBL/GenBank/DDBJ whole genome shotgun (WGS) entry which is preliminary data.</text>
</comment>
<dbReference type="Pfam" id="PF15887">
    <property type="entry name" value="Peptidase_Mx"/>
    <property type="match status" value="1"/>
</dbReference>
<dbReference type="RefSeq" id="WP_147685142.1">
    <property type="nucleotide sequence ID" value="NZ_VDUX01000003.1"/>
</dbReference>
<dbReference type="EMBL" id="VDUX01000003">
    <property type="protein sequence ID" value="TXL61129.1"/>
    <property type="molecule type" value="Genomic_DNA"/>
</dbReference>
<sequence length="333" mass="36725">MRAFTCRVCSHPLYFENSVCVSCQTPLAFSRTEKEIVPLDDGRYRDASGTVWEPCSNRLLSGCTWLASEPGGECFSCSLTRTRPSDEDLQGIAQFPVAEAAKRRLVVELDVLGLPIVTRQDDPEGGLAFDLLSSVGENVVIGHADGIITIDLAEGDDAHRERVRAEMAEPYRTMLGHFRHEIGHYYESVLVEGELLDDVRALFGDDSVDYQAAIDRHYAEGPPEGWEESYISAYATMHPFEDFAETFAHVMHISDTVDTARAYGLSTVDRSAFSSFRDLVTGVWVPMSTALNQINRSMGAGDLYPFVLAPTVLDKLDLVARVIRQGASATMDG</sequence>
<feature type="domain" description="Zinc-ribbon" evidence="1">
    <location>
        <begin position="4"/>
        <end position="86"/>
    </location>
</feature>
<name>A0A5C8NH64_9ACTN</name>
<keyword evidence="3" id="KW-1185">Reference proteome</keyword>
<dbReference type="AlphaFoldDB" id="A0A5C8NH64"/>
<evidence type="ECO:0000259" key="1">
    <source>
        <dbReference type="Pfam" id="PF10005"/>
    </source>
</evidence>
<dbReference type="InterPro" id="IPR031321">
    <property type="entry name" value="UCP012641"/>
</dbReference>
<gene>
    <name evidence="2" type="ORF">FHP06_06720</name>
</gene>
<reference evidence="2 3" key="1">
    <citation type="submission" date="2019-06" db="EMBL/GenBank/DDBJ databases">
        <title>Aeromicrobium sp. nov., isolated from a maize field.</title>
        <authorList>
            <person name="Lin S.-Y."/>
            <person name="Tsai C.-F."/>
            <person name="Young C.-C."/>
        </authorList>
    </citation>
    <scope>NUCLEOTIDE SEQUENCE [LARGE SCALE GENOMIC DNA]</scope>
    <source>
        <strain evidence="2 3">CC-CFT486</strain>
    </source>
</reference>
<protein>
    <recommendedName>
        <fullName evidence="1">Zinc-ribbon domain-containing protein</fullName>
    </recommendedName>
</protein>
<proteinExistence type="predicted"/>
<dbReference type="Proteomes" id="UP000321571">
    <property type="component" value="Unassembled WGS sequence"/>
</dbReference>
<dbReference type="InterPro" id="IPR011201">
    <property type="entry name" value="Zinc-ribbon_6_bact"/>
</dbReference>
<dbReference type="PIRSF" id="PIRSF012641">
    <property type="entry name" value="UCP012641"/>
    <property type="match status" value="1"/>
</dbReference>
<evidence type="ECO:0000313" key="2">
    <source>
        <dbReference type="EMBL" id="TXL61129.1"/>
    </source>
</evidence>
<accession>A0A5C8NH64</accession>
<evidence type="ECO:0000313" key="3">
    <source>
        <dbReference type="Proteomes" id="UP000321571"/>
    </source>
</evidence>
<dbReference type="OrthoDB" id="256753at2"/>
<organism evidence="2 3">
    <name type="scientific">Aeromicrobium terrae</name>
    <dbReference type="NCBI Taxonomy" id="2498846"/>
    <lineage>
        <taxon>Bacteria</taxon>
        <taxon>Bacillati</taxon>
        <taxon>Actinomycetota</taxon>
        <taxon>Actinomycetes</taxon>
        <taxon>Propionibacteriales</taxon>
        <taxon>Nocardioidaceae</taxon>
        <taxon>Aeromicrobium</taxon>
    </lineage>
</organism>
<dbReference type="Pfam" id="PF10005">
    <property type="entry name" value="Zn_ribbon_DZR_6"/>
    <property type="match status" value="1"/>
</dbReference>